<organism evidence="1 2">
    <name type="scientific">Staphylococcus aureus</name>
    <dbReference type="NCBI Taxonomy" id="1280"/>
    <lineage>
        <taxon>Bacteria</taxon>
        <taxon>Bacillati</taxon>
        <taxon>Bacillota</taxon>
        <taxon>Bacilli</taxon>
        <taxon>Bacillales</taxon>
        <taxon>Staphylococcaceae</taxon>
        <taxon>Staphylococcus</taxon>
    </lineage>
</organism>
<dbReference type="InterPro" id="IPR015797">
    <property type="entry name" value="NUDIX_hydrolase-like_dom_sf"/>
</dbReference>
<protein>
    <submittedName>
        <fullName evidence="1">8-oxo-dGTP diphosphatase MutT</fullName>
    </submittedName>
</protein>
<dbReference type="Gene3D" id="3.90.79.10">
    <property type="entry name" value="Nucleoside Triphosphate Pyrophosphohydrolase"/>
    <property type="match status" value="1"/>
</dbReference>
<dbReference type="SUPFAM" id="SSF55811">
    <property type="entry name" value="Nudix"/>
    <property type="match status" value="1"/>
</dbReference>
<proteinExistence type="predicted"/>
<dbReference type="EMBL" id="WPRH01000719">
    <property type="protein sequence ID" value="MVI56900.1"/>
    <property type="molecule type" value="Genomic_DNA"/>
</dbReference>
<evidence type="ECO:0000313" key="2">
    <source>
        <dbReference type="Proteomes" id="UP000433366"/>
    </source>
</evidence>
<comment type="caution">
    <text evidence="1">The sequence shown here is derived from an EMBL/GenBank/DDBJ whole genome shotgun (WGS) entry which is preliminary data.</text>
</comment>
<sequence length="51" mass="5850">VRLTTYKCTLNKELPTLTEHKSIEWLPINELDKLNWAPADIPAVNKIMTEG</sequence>
<evidence type="ECO:0000313" key="1">
    <source>
        <dbReference type="EMBL" id="MVI56900.1"/>
    </source>
</evidence>
<gene>
    <name evidence="1" type="ORF">GO793_13680</name>
</gene>
<accession>A0A6B0BK71</accession>
<dbReference type="AlphaFoldDB" id="A0A6B0BK71"/>
<name>A0A6B0BK71_STAAU</name>
<reference evidence="1 2" key="1">
    <citation type="submission" date="2019-11" db="EMBL/GenBank/DDBJ databases">
        <title>Implementation of targeted gown and glove precautions to prevent Staphylococcus aureus acquisition in community-based nursing homes.</title>
        <authorList>
            <person name="Stine O.C."/>
        </authorList>
    </citation>
    <scope>NUCLEOTIDE SEQUENCE [LARGE SCALE GENOMIC DNA]</scope>
    <source>
        <strain evidence="1 2">S_4031.LGMP.AI</strain>
    </source>
</reference>
<feature type="non-terminal residue" evidence="1">
    <location>
        <position position="1"/>
    </location>
</feature>
<dbReference type="Proteomes" id="UP000433366">
    <property type="component" value="Unassembled WGS sequence"/>
</dbReference>